<keyword evidence="6 7" id="KW-0349">Heme</keyword>
<dbReference type="PANTHER" id="PTHR46206">
    <property type="entry name" value="CYTOCHROME P450"/>
    <property type="match status" value="1"/>
</dbReference>
<name>A0A4S8MNX5_DENBC</name>
<feature type="transmembrane region" description="Helical" evidence="8">
    <location>
        <begin position="14"/>
        <end position="33"/>
    </location>
</feature>
<dbReference type="OrthoDB" id="1844152at2759"/>
<dbReference type="SUPFAM" id="SSF48264">
    <property type="entry name" value="Cytochrome P450"/>
    <property type="match status" value="1"/>
</dbReference>
<feature type="binding site" description="axial binding residue" evidence="6">
    <location>
        <position position="454"/>
    </location>
    <ligand>
        <name>heme</name>
        <dbReference type="ChEBI" id="CHEBI:30413"/>
    </ligand>
    <ligandPart>
        <name>Fe</name>
        <dbReference type="ChEBI" id="CHEBI:18248"/>
    </ligandPart>
</feature>
<evidence type="ECO:0000313" key="9">
    <source>
        <dbReference type="EMBL" id="THV04690.1"/>
    </source>
</evidence>
<sequence length="511" mass="58265">MSLLESLQEKVSRMTPATLFAMASAFFLLLNFFNAYRRARRLDAIPALGPSGMLTSYFGAFRLLREGRAMIQEGYDKYYGSAFRIPMLNHWQVVVSSPEMINDIRKASTEELSFMGAIQELMQIEDLMGKVIHTDPYHVDVVKNTLTRNIASQFTNIQEEVMSTFEDELPKNDWIKVQATDFIRKVVCRASNRVFVGAPLCRNPDWMDLNIKFAKDIFFSSLLLNVFPGFMKPTVAKWLSPASRTIRRAVKHLGPVIQERWDKEEEYGGEWPGKPNDFLSWLMAQARGYQRSVEDLTLRVISVNFAAIHTTSMAMAYTLYALAAHPEYLQPLREELESVVSDYGWNKAAMQKVRKLDSFLKESERLLGSGALGVNRLTVKDFTFSDGTFVPAGTIIGATPHAVHHDETKYTNPYEFDGFRFASMREEEGEGIKHQMTTPDEKNWLLFGTGHHACPGRFFAVNEIKLIVGLLVLNYDIKFENEGVIPPNQWFSINNVPNQSAEIMFRKRSKA</sequence>
<dbReference type="PROSITE" id="PS00086">
    <property type="entry name" value="CYTOCHROME_P450"/>
    <property type="match status" value="1"/>
</dbReference>
<dbReference type="AlphaFoldDB" id="A0A4S8MNX5"/>
<evidence type="ECO:0000313" key="10">
    <source>
        <dbReference type="Proteomes" id="UP000297245"/>
    </source>
</evidence>
<proteinExistence type="inferred from homology"/>
<dbReference type="InterPro" id="IPR001128">
    <property type="entry name" value="Cyt_P450"/>
</dbReference>
<evidence type="ECO:0000256" key="8">
    <source>
        <dbReference type="SAM" id="Phobius"/>
    </source>
</evidence>
<dbReference type="InterPro" id="IPR002401">
    <property type="entry name" value="Cyt_P450_E_grp-I"/>
</dbReference>
<dbReference type="Proteomes" id="UP000297245">
    <property type="component" value="Unassembled WGS sequence"/>
</dbReference>
<dbReference type="InterPro" id="IPR017972">
    <property type="entry name" value="Cyt_P450_CS"/>
</dbReference>
<accession>A0A4S8MNX5</accession>
<dbReference type="PRINTS" id="PR00463">
    <property type="entry name" value="EP450I"/>
</dbReference>
<keyword evidence="10" id="KW-1185">Reference proteome</keyword>
<protein>
    <submittedName>
        <fullName evidence="9">Cytochrome P450</fullName>
    </submittedName>
</protein>
<keyword evidence="4 7" id="KW-0560">Oxidoreductase</keyword>
<dbReference type="EMBL" id="ML179053">
    <property type="protein sequence ID" value="THV04690.1"/>
    <property type="molecule type" value="Genomic_DNA"/>
</dbReference>
<comment type="cofactor">
    <cofactor evidence="1 6">
        <name>heme</name>
        <dbReference type="ChEBI" id="CHEBI:30413"/>
    </cofactor>
</comment>
<evidence type="ECO:0000256" key="7">
    <source>
        <dbReference type="RuleBase" id="RU000461"/>
    </source>
</evidence>
<keyword evidence="5 6" id="KW-0408">Iron</keyword>
<dbReference type="Pfam" id="PF00067">
    <property type="entry name" value="p450"/>
    <property type="match status" value="1"/>
</dbReference>
<dbReference type="InterPro" id="IPR036396">
    <property type="entry name" value="Cyt_P450_sf"/>
</dbReference>
<keyword evidence="3 6" id="KW-0479">Metal-binding</keyword>
<dbReference type="GO" id="GO:0004497">
    <property type="term" value="F:monooxygenase activity"/>
    <property type="evidence" value="ECO:0007669"/>
    <property type="project" value="UniProtKB-KW"/>
</dbReference>
<keyword evidence="7" id="KW-0503">Monooxygenase</keyword>
<keyword evidence="8" id="KW-0812">Transmembrane</keyword>
<dbReference type="GO" id="GO:0016705">
    <property type="term" value="F:oxidoreductase activity, acting on paired donors, with incorporation or reduction of molecular oxygen"/>
    <property type="evidence" value="ECO:0007669"/>
    <property type="project" value="InterPro"/>
</dbReference>
<comment type="similarity">
    <text evidence="2 7">Belongs to the cytochrome P450 family.</text>
</comment>
<dbReference type="Gene3D" id="1.10.630.10">
    <property type="entry name" value="Cytochrome P450"/>
    <property type="match status" value="1"/>
</dbReference>
<evidence type="ECO:0000256" key="6">
    <source>
        <dbReference type="PIRSR" id="PIRSR602401-1"/>
    </source>
</evidence>
<keyword evidence="8" id="KW-1133">Transmembrane helix</keyword>
<evidence type="ECO:0000256" key="3">
    <source>
        <dbReference type="ARBA" id="ARBA00022723"/>
    </source>
</evidence>
<keyword evidence="8" id="KW-0472">Membrane</keyword>
<dbReference type="CDD" id="cd11041">
    <property type="entry name" value="CYP503A1-like"/>
    <property type="match status" value="1"/>
</dbReference>
<dbReference type="GO" id="GO:0005506">
    <property type="term" value="F:iron ion binding"/>
    <property type="evidence" value="ECO:0007669"/>
    <property type="project" value="InterPro"/>
</dbReference>
<gene>
    <name evidence="9" type="ORF">K435DRAFT_746445</name>
</gene>
<evidence type="ECO:0000256" key="4">
    <source>
        <dbReference type="ARBA" id="ARBA00023002"/>
    </source>
</evidence>
<organism evidence="9 10">
    <name type="scientific">Dendrothele bispora (strain CBS 962.96)</name>
    <dbReference type="NCBI Taxonomy" id="1314807"/>
    <lineage>
        <taxon>Eukaryota</taxon>
        <taxon>Fungi</taxon>
        <taxon>Dikarya</taxon>
        <taxon>Basidiomycota</taxon>
        <taxon>Agaricomycotina</taxon>
        <taxon>Agaricomycetes</taxon>
        <taxon>Agaricomycetidae</taxon>
        <taxon>Agaricales</taxon>
        <taxon>Agaricales incertae sedis</taxon>
        <taxon>Dendrothele</taxon>
    </lineage>
</organism>
<reference evidence="9 10" key="1">
    <citation type="journal article" date="2019" name="Nat. Ecol. Evol.">
        <title>Megaphylogeny resolves global patterns of mushroom evolution.</title>
        <authorList>
            <person name="Varga T."/>
            <person name="Krizsan K."/>
            <person name="Foldi C."/>
            <person name="Dima B."/>
            <person name="Sanchez-Garcia M."/>
            <person name="Sanchez-Ramirez S."/>
            <person name="Szollosi G.J."/>
            <person name="Szarkandi J.G."/>
            <person name="Papp V."/>
            <person name="Albert L."/>
            <person name="Andreopoulos W."/>
            <person name="Angelini C."/>
            <person name="Antonin V."/>
            <person name="Barry K.W."/>
            <person name="Bougher N.L."/>
            <person name="Buchanan P."/>
            <person name="Buyck B."/>
            <person name="Bense V."/>
            <person name="Catcheside P."/>
            <person name="Chovatia M."/>
            <person name="Cooper J."/>
            <person name="Damon W."/>
            <person name="Desjardin D."/>
            <person name="Finy P."/>
            <person name="Geml J."/>
            <person name="Haridas S."/>
            <person name="Hughes K."/>
            <person name="Justo A."/>
            <person name="Karasinski D."/>
            <person name="Kautmanova I."/>
            <person name="Kiss B."/>
            <person name="Kocsube S."/>
            <person name="Kotiranta H."/>
            <person name="LaButti K.M."/>
            <person name="Lechner B.E."/>
            <person name="Liimatainen K."/>
            <person name="Lipzen A."/>
            <person name="Lukacs Z."/>
            <person name="Mihaltcheva S."/>
            <person name="Morgado L.N."/>
            <person name="Niskanen T."/>
            <person name="Noordeloos M.E."/>
            <person name="Ohm R.A."/>
            <person name="Ortiz-Santana B."/>
            <person name="Ovrebo C."/>
            <person name="Racz N."/>
            <person name="Riley R."/>
            <person name="Savchenko A."/>
            <person name="Shiryaev A."/>
            <person name="Soop K."/>
            <person name="Spirin V."/>
            <person name="Szebenyi C."/>
            <person name="Tomsovsky M."/>
            <person name="Tulloss R.E."/>
            <person name="Uehling J."/>
            <person name="Grigoriev I.V."/>
            <person name="Vagvolgyi C."/>
            <person name="Papp T."/>
            <person name="Martin F.M."/>
            <person name="Miettinen O."/>
            <person name="Hibbett D.S."/>
            <person name="Nagy L.G."/>
        </authorList>
    </citation>
    <scope>NUCLEOTIDE SEQUENCE [LARGE SCALE GENOMIC DNA]</scope>
    <source>
        <strain evidence="9 10">CBS 962.96</strain>
    </source>
</reference>
<evidence type="ECO:0000256" key="2">
    <source>
        <dbReference type="ARBA" id="ARBA00010617"/>
    </source>
</evidence>
<dbReference type="GO" id="GO:0020037">
    <property type="term" value="F:heme binding"/>
    <property type="evidence" value="ECO:0007669"/>
    <property type="project" value="InterPro"/>
</dbReference>
<evidence type="ECO:0000256" key="5">
    <source>
        <dbReference type="ARBA" id="ARBA00023004"/>
    </source>
</evidence>
<evidence type="ECO:0000256" key="1">
    <source>
        <dbReference type="ARBA" id="ARBA00001971"/>
    </source>
</evidence>